<accession>A0A7W7RCX5</accession>
<dbReference type="EMBL" id="JACHJT010000001">
    <property type="protein sequence ID" value="MBB4929677.1"/>
    <property type="molecule type" value="Genomic_DNA"/>
</dbReference>
<dbReference type="GO" id="GO:0006508">
    <property type="term" value="P:proteolysis"/>
    <property type="evidence" value="ECO:0007669"/>
    <property type="project" value="InterPro"/>
</dbReference>
<dbReference type="PANTHER" id="PTHR34385">
    <property type="entry name" value="D-ALANYL-D-ALANINE CARBOXYPEPTIDASE"/>
    <property type="match status" value="1"/>
</dbReference>
<dbReference type="Gene3D" id="3.30.1380.10">
    <property type="match status" value="1"/>
</dbReference>
<proteinExistence type="predicted"/>
<dbReference type="InterPro" id="IPR003709">
    <property type="entry name" value="VanY-like_core_dom"/>
</dbReference>
<dbReference type="AlphaFoldDB" id="A0A7W7RCX5"/>
<dbReference type="InterPro" id="IPR052179">
    <property type="entry name" value="DD-CPase-like"/>
</dbReference>
<feature type="region of interest" description="Disordered" evidence="2">
    <location>
        <begin position="35"/>
        <end position="54"/>
    </location>
</feature>
<feature type="coiled-coil region" evidence="1">
    <location>
        <begin position="116"/>
        <end position="182"/>
    </location>
</feature>
<organism evidence="4 5">
    <name type="scientific">Lipingzhangella halophila</name>
    <dbReference type="NCBI Taxonomy" id="1783352"/>
    <lineage>
        <taxon>Bacteria</taxon>
        <taxon>Bacillati</taxon>
        <taxon>Actinomycetota</taxon>
        <taxon>Actinomycetes</taxon>
        <taxon>Streptosporangiales</taxon>
        <taxon>Nocardiopsidaceae</taxon>
        <taxon>Lipingzhangella</taxon>
    </lineage>
</organism>
<sequence>MVLTALFTVPGAQVIMPAPAAADEDLETLKDKAEKAKDDLEEATDEYTKREEKLEDAQDELVDTLHELQETELELTEMREPLSQLASTLYQQPDGGTLALMTSGTLDQDLQVESHVVKLSDDKEALLEEAAELREKQTDLTSEAQDLQAETQLEKVELEDDLADLRDQSKESTDELTKELEDRGMDIDAYMAGVECDPSAAEAGTGAPNGLLPKESLCELHEGGELLRADAAVDFLKLNEAYADHFGTQMCVTSSYRDLPNQHRVYAEQPPGNAAVPGTSNHGYGLAIDLCGGVENFRSEQFNWLEANGGEYGWHHPDWAKSSPFEPWHWEYKDAQQ</sequence>
<name>A0A7W7RCX5_9ACTN</name>
<feature type="domain" description="D-alanyl-D-alanine carboxypeptidase-like core" evidence="3">
    <location>
        <begin position="226"/>
        <end position="332"/>
    </location>
</feature>
<comment type="caution">
    <text evidence="4">The sequence shown here is derived from an EMBL/GenBank/DDBJ whole genome shotgun (WGS) entry which is preliminary data.</text>
</comment>
<reference evidence="4 5" key="1">
    <citation type="submission" date="2020-08" db="EMBL/GenBank/DDBJ databases">
        <title>Sequencing the genomes of 1000 actinobacteria strains.</title>
        <authorList>
            <person name="Klenk H.-P."/>
        </authorList>
    </citation>
    <scope>NUCLEOTIDE SEQUENCE [LARGE SCALE GENOMIC DNA]</scope>
    <source>
        <strain evidence="4 5">DSM 102030</strain>
    </source>
</reference>
<evidence type="ECO:0000259" key="3">
    <source>
        <dbReference type="Pfam" id="PF02557"/>
    </source>
</evidence>
<dbReference type="Pfam" id="PF02557">
    <property type="entry name" value="VanY"/>
    <property type="match status" value="1"/>
</dbReference>
<protein>
    <recommendedName>
        <fullName evidence="3">D-alanyl-D-alanine carboxypeptidase-like core domain-containing protein</fullName>
    </recommendedName>
</protein>
<dbReference type="SUPFAM" id="SSF55166">
    <property type="entry name" value="Hedgehog/DD-peptidase"/>
    <property type="match status" value="1"/>
</dbReference>
<dbReference type="CDD" id="cd14814">
    <property type="entry name" value="Peptidase_M15"/>
    <property type="match status" value="1"/>
</dbReference>
<evidence type="ECO:0000313" key="4">
    <source>
        <dbReference type="EMBL" id="MBB4929677.1"/>
    </source>
</evidence>
<keyword evidence="5" id="KW-1185">Reference proteome</keyword>
<keyword evidence="1" id="KW-0175">Coiled coil</keyword>
<evidence type="ECO:0000256" key="2">
    <source>
        <dbReference type="SAM" id="MobiDB-lite"/>
    </source>
</evidence>
<dbReference type="GO" id="GO:0008233">
    <property type="term" value="F:peptidase activity"/>
    <property type="evidence" value="ECO:0007669"/>
    <property type="project" value="InterPro"/>
</dbReference>
<evidence type="ECO:0000313" key="5">
    <source>
        <dbReference type="Proteomes" id="UP000523007"/>
    </source>
</evidence>
<dbReference type="Proteomes" id="UP000523007">
    <property type="component" value="Unassembled WGS sequence"/>
</dbReference>
<dbReference type="PANTHER" id="PTHR34385:SF1">
    <property type="entry name" value="PEPTIDOGLYCAN L-ALANYL-D-GLUTAMATE ENDOPEPTIDASE CWLK"/>
    <property type="match status" value="1"/>
</dbReference>
<dbReference type="InterPro" id="IPR009045">
    <property type="entry name" value="Zn_M74/Hedgehog-like"/>
</dbReference>
<evidence type="ECO:0000256" key="1">
    <source>
        <dbReference type="SAM" id="Coils"/>
    </source>
</evidence>
<gene>
    <name evidence="4" type="ORF">F4561_000497</name>
</gene>